<evidence type="ECO:0000313" key="2">
    <source>
        <dbReference type="Proteomes" id="UP000198415"/>
    </source>
</evidence>
<accession>A0A239FMA8</accession>
<evidence type="ECO:0000313" key="1">
    <source>
        <dbReference type="EMBL" id="SNS58039.1"/>
    </source>
</evidence>
<keyword evidence="2" id="KW-1185">Reference proteome</keyword>
<dbReference type="SUPFAM" id="SSF48452">
    <property type="entry name" value="TPR-like"/>
    <property type="match status" value="2"/>
</dbReference>
<dbReference type="Proteomes" id="UP000198415">
    <property type="component" value="Unassembled WGS sequence"/>
</dbReference>
<gene>
    <name evidence="1" type="ORF">SAMN06264365_118157</name>
</gene>
<organism evidence="1 2">
    <name type="scientific">Actinoplanes regularis</name>
    <dbReference type="NCBI Taxonomy" id="52697"/>
    <lineage>
        <taxon>Bacteria</taxon>
        <taxon>Bacillati</taxon>
        <taxon>Actinomycetota</taxon>
        <taxon>Actinomycetes</taxon>
        <taxon>Micromonosporales</taxon>
        <taxon>Micromonosporaceae</taxon>
        <taxon>Actinoplanes</taxon>
    </lineage>
</organism>
<protein>
    <submittedName>
        <fullName evidence="1">Uncharacterized protein</fullName>
    </submittedName>
</protein>
<sequence length="1183" mass="126097">MRELLYDLHEKSGRLALESLANRIADDDRLDGSPKKDLIRRIISEGGPAALEDVLAVARTLARACGQDEHSVAAQVIQLMRSPRQPPVPTPLLSPRSAYLAQIRQIAPPTLISRETELQRLAGFCLDEQVGTYAWWQAPPWAGKSALLSTFVLNPPEMVRSRVQVVAFFITARFAAQDTRQAFTAVVGEQLAALTGQRVPAVIDESLREAWLLDLIAQAAEGCQRRGTRLVLLVDGLDEDRGVTTGPYARSIAALLPGAPPAGMRVIVAGRPNPPVPDDVPDWHPLRDPDIIRPLPSSPHARDLQRLGQTELKRLLTGSPIEQDLLGLLTAARGGLSSDDLHELTDAGLTEIEEVLHSVAGRTFTRRSTQLAAAGGLVVYLLGHEELYAAARRYLGEVRLTGYRSRLHVWADRYRHPGHDGSPWPHGTPEYLLFGYSRMLSTDGDISRLVDLVTDPDRHDRMLDSTGGDAAALAEILTCQNLVLAGPGPDLEAMLRLCLRRNHLADRNDHIPANLPVLLTTLGQRARAEALASSITDPFLRALALAEVARVIAGMGDFDHARRLADQAETIARSVIEPEAHAHALTTVATANVAAGRLARAAALASSIDDPPERAHALAKVTRMITGPGDREQAKRFAAHAETLARSNTNPFEQTQILAEAARAIAHTGDLDHARRLADQAETIARSITSPGLQEAALATAAHALVTAGELDRAGIVASLIDEPVHQGALLAEVAEASAHTGDVVRARHFADRAETVARLITDPYHQADTLVAVAAAIAATGDLDHARRLADQAETVARLITDGDYRTPAMAATANAIAIAGDFLRAGVLARSIADPNRRAQALAEVAKVISGTGDFVQARHLADQSETIARSITDSSPQAKALTEAAQAFASAGEPDRAGAIARSITEPVLQVQALTAVAKVVAGTGDVDRARHLADHAETAARLITDSYHQAQTLVAVAEAIAATGDLDQARHLADQAETVARSITAPDRQTRALADVVSGIATVDPDRAEAIARSITEPDRQAQALADVVSGIATVDPDRAVKVTRSITEPDQRARALADLASGIATVDPDRAVTIALSITVPYRQARALAAVTERISATGDLGRAEAIARSITEPDQQARALTAVAKTVATTGDLTRAGRLLAWALAAASWKVSLLMLGKHWPQVVHRHIGALSGNQRS</sequence>
<dbReference type="InterPro" id="IPR011990">
    <property type="entry name" value="TPR-like_helical_dom_sf"/>
</dbReference>
<dbReference type="EMBL" id="FZNR01000018">
    <property type="protein sequence ID" value="SNS58039.1"/>
    <property type="molecule type" value="Genomic_DNA"/>
</dbReference>
<reference evidence="1 2" key="1">
    <citation type="submission" date="2017-06" db="EMBL/GenBank/DDBJ databases">
        <authorList>
            <person name="Kim H.J."/>
            <person name="Triplett B.A."/>
        </authorList>
    </citation>
    <scope>NUCLEOTIDE SEQUENCE [LARGE SCALE GENOMIC DNA]</scope>
    <source>
        <strain evidence="1 2">DSM 43151</strain>
    </source>
</reference>
<dbReference type="Gene3D" id="1.25.40.10">
    <property type="entry name" value="Tetratricopeptide repeat domain"/>
    <property type="match status" value="6"/>
</dbReference>
<dbReference type="AlphaFoldDB" id="A0A239FMA8"/>
<name>A0A239FMA8_9ACTN</name>
<proteinExistence type="predicted"/>